<dbReference type="Pfam" id="PF08534">
    <property type="entry name" value="Redoxin"/>
    <property type="match status" value="1"/>
</dbReference>
<evidence type="ECO:0000313" key="5">
    <source>
        <dbReference type="EMBL" id="TFJ80397.1"/>
    </source>
</evidence>
<keyword evidence="3" id="KW-0732">Signal</keyword>
<reference evidence="5 6" key="1">
    <citation type="submission" date="2019-01" db="EMBL/GenBank/DDBJ databases">
        <title>Nuclear Genome Assembly of the Microalgal Biofuel strain Nannochloropsis salina CCMP1776.</title>
        <authorList>
            <person name="Hovde B."/>
        </authorList>
    </citation>
    <scope>NUCLEOTIDE SEQUENCE [LARGE SCALE GENOMIC DNA]</scope>
    <source>
        <strain evidence="5 6">CCMP1776</strain>
    </source>
</reference>
<accession>A0A4D9CQU8</accession>
<protein>
    <recommendedName>
        <fullName evidence="4">Redoxin domain-containing protein</fullName>
    </recommendedName>
</protein>
<dbReference type="InterPro" id="IPR013740">
    <property type="entry name" value="Redoxin"/>
</dbReference>
<evidence type="ECO:0000256" key="1">
    <source>
        <dbReference type="ARBA" id="ARBA00010505"/>
    </source>
</evidence>
<sequence>MRVAAYVTLTFAVLASQALAFMPAGSLVSPVSSSKSRLLATTMSIEVGSKLPLTTTFQHLVDGKPTDVPALELFAGKKIVLVGVPGALTPTCSVRREGGREREGVGGCGRPEGREGGREG</sequence>
<dbReference type="SUPFAM" id="SSF52833">
    <property type="entry name" value="Thioredoxin-like"/>
    <property type="match status" value="1"/>
</dbReference>
<dbReference type="InterPro" id="IPR036249">
    <property type="entry name" value="Thioredoxin-like_sf"/>
</dbReference>
<evidence type="ECO:0000256" key="3">
    <source>
        <dbReference type="SAM" id="SignalP"/>
    </source>
</evidence>
<gene>
    <name evidence="5" type="ORF">NSK_008269</name>
</gene>
<dbReference type="Proteomes" id="UP000355283">
    <property type="component" value="Unassembled WGS sequence"/>
</dbReference>
<feature type="chain" id="PRO_5020023865" description="Redoxin domain-containing protein" evidence="3">
    <location>
        <begin position="21"/>
        <end position="120"/>
    </location>
</feature>
<dbReference type="OrthoDB" id="1882547at2759"/>
<dbReference type="EMBL" id="SDOX01000167">
    <property type="protein sequence ID" value="TFJ80397.1"/>
    <property type="molecule type" value="Genomic_DNA"/>
</dbReference>
<comment type="caution">
    <text evidence="5">The sequence shown here is derived from an EMBL/GenBank/DDBJ whole genome shotgun (WGS) entry which is preliminary data.</text>
</comment>
<dbReference type="GO" id="GO:0016491">
    <property type="term" value="F:oxidoreductase activity"/>
    <property type="evidence" value="ECO:0007669"/>
    <property type="project" value="InterPro"/>
</dbReference>
<evidence type="ECO:0000313" key="6">
    <source>
        <dbReference type="Proteomes" id="UP000355283"/>
    </source>
</evidence>
<evidence type="ECO:0000259" key="4">
    <source>
        <dbReference type="Pfam" id="PF08534"/>
    </source>
</evidence>
<feature type="region of interest" description="Disordered" evidence="2">
    <location>
        <begin position="96"/>
        <end position="120"/>
    </location>
</feature>
<feature type="signal peptide" evidence="3">
    <location>
        <begin position="1"/>
        <end position="20"/>
    </location>
</feature>
<feature type="compositionally biased region" description="Basic and acidic residues" evidence="2">
    <location>
        <begin position="111"/>
        <end position="120"/>
    </location>
</feature>
<feature type="domain" description="Redoxin" evidence="4">
    <location>
        <begin position="47"/>
        <end position="93"/>
    </location>
</feature>
<evidence type="ECO:0000256" key="2">
    <source>
        <dbReference type="SAM" id="MobiDB-lite"/>
    </source>
</evidence>
<comment type="similarity">
    <text evidence="1">Belongs to the peroxiredoxin family. Prx5 subfamily.</text>
</comment>
<organism evidence="5 6">
    <name type="scientific">Nannochloropsis salina CCMP1776</name>
    <dbReference type="NCBI Taxonomy" id="1027361"/>
    <lineage>
        <taxon>Eukaryota</taxon>
        <taxon>Sar</taxon>
        <taxon>Stramenopiles</taxon>
        <taxon>Ochrophyta</taxon>
        <taxon>Eustigmatophyceae</taxon>
        <taxon>Eustigmatales</taxon>
        <taxon>Monodopsidaceae</taxon>
        <taxon>Microchloropsis</taxon>
        <taxon>Microchloropsis salina</taxon>
    </lineage>
</organism>
<dbReference type="Gene3D" id="3.40.30.10">
    <property type="entry name" value="Glutaredoxin"/>
    <property type="match status" value="1"/>
</dbReference>
<name>A0A4D9CQU8_9STRA</name>
<proteinExistence type="inferred from homology"/>
<dbReference type="AlphaFoldDB" id="A0A4D9CQU8"/>
<keyword evidence="6" id="KW-1185">Reference proteome</keyword>
<feature type="non-terminal residue" evidence="5">
    <location>
        <position position="120"/>
    </location>
</feature>